<dbReference type="Pfam" id="PF07609">
    <property type="entry name" value="DUF1572"/>
    <property type="match status" value="1"/>
</dbReference>
<dbReference type="InterPro" id="IPR011466">
    <property type="entry name" value="DUF1572"/>
</dbReference>
<reference evidence="2 3" key="1">
    <citation type="submission" date="2019-05" db="EMBL/GenBank/DDBJ databases">
        <authorList>
            <consortium name="Pathogen Informatics"/>
        </authorList>
    </citation>
    <scope>NUCLEOTIDE SEQUENCE [LARGE SCALE GENOMIC DNA]</scope>
    <source>
        <strain evidence="2 3">NCTC11429</strain>
    </source>
</reference>
<organism evidence="2 3">
    <name type="scientific">Sphingobacterium thalpophilum</name>
    <dbReference type="NCBI Taxonomy" id="259"/>
    <lineage>
        <taxon>Bacteria</taxon>
        <taxon>Pseudomonadati</taxon>
        <taxon>Bacteroidota</taxon>
        <taxon>Sphingobacteriia</taxon>
        <taxon>Sphingobacteriales</taxon>
        <taxon>Sphingobacteriaceae</taxon>
        <taxon>Sphingobacterium</taxon>
    </lineage>
</organism>
<reference evidence="1 4" key="2">
    <citation type="submission" date="2024-06" db="EMBL/GenBank/DDBJ databases">
        <title>Soil Sphingobacterium thalpophilum.</title>
        <authorList>
            <person name="Yang J."/>
            <person name="Li J."/>
        </authorList>
    </citation>
    <scope>NUCLEOTIDE SEQUENCE [LARGE SCALE GENOMIC DNA]</scope>
    <source>
        <strain evidence="1 4">22g91tb</strain>
    </source>
</reference>
<dbReference type="STRING" id="1123265.GCA_000686625_00230"/>
<dbReference type="InterPro" id="IPR034660">
    <property type="entry name" value="DinB/YfiT-like"/>
</dbReference>
<dbReference type="Proteomes" id="UP001566204">
    <property type="component" value="Unassembled WGS sequence"/>
</dbReference>
<dbReference type="EMBL" id="LR590484">
    <property type="protein sequence ID" value="VTR53717.1"/>
    <property type="molecule type" value="Genomic_DNA"/>
</dbReference>
<dbReference type="SUPFAM" id="SSF109854">
    <property type="entry name" value="DinB/YfiT-like putative metalloenzymes"/>
    <property type="match status" value="1"/>
</dbReference>
<dbReference type="EMBL" id="JBEOQB010000002">
    <property type="protein sequence ID" value="MEZ0451292.1"/>
    <property type="molecule type" value="Genomic_DNA"/>
</dbReference>
<dbReference type="Proteomes" id="UP000308196">
    <property type="component" value="Chromosome"/>
</dbReference>
<evidence type="ECO:0000313" key="2">
    <source>
        <dbReference type="EMBL" id="VTR53717.1"/>
    </source>
</evidence>
<gene>
    <name evidence="1" type="ORF">ABTW24_06775</name>
    <name evidence="2" type="ORF">NCTC11429_04893</name>
</gene>
<keyword evidence="4" id="KW-1185">Reference proteome</keyword>
<proteinExistence type="predicted"/>
<evidence type="ECO:0000313" key="4">
    <source>
        <dbReference type="Proteomes" id="UP001566204"/>
    </source>
</evidence>
<sequence length="149" mass="17276">MLIKTLKLLFDRDLKRLRAEIALYQDERNIWRVENRIANSAGNLCLHLIGNLQTYIGAEIGKTGYVRNREQEFSLKDVPREQLLNKIDDTIAVVDSALDQLTDDVLADVYPLLVFEEKTTTGYLLVHLTTHLTYHLGQINYHRRLLDII</sequence>
<protein>
    <submittedName>
        <fullName evidence="1">DinB family protein</fullName>
    </submittedName>
    <submittedName>
        <fullName evidence="2">Protein of uncharacterized function (DUF1572)</fullName>
    </submittedName>
</protein>
<dbReference type="KEGG" id="stha:NCTC11429_04893"/>
<dbReference type="AlphaFoldDB" id="A0A4U9W4Q5"/>
<evidence type="ECO:0000313" key="3">
    <source>
        <dbReference type="Proteomes" id="UP000308196"/>
    </source>
</evidence>
<dbReference type="RefSeq" id="WP_028068379.1">
    <property type="nucleotide sequence ID" value="NZ_CP141191.1"/>
</dbReference>
<dbReference type="Gene3D" id="1.20.120.450">
    <property type="entry name" value="dinb family like domain"/>
    <property type="match status" value="1"/>
</dbReference>
<evidence type="ECO:0000313" key="1">
    <source>
        <dbReference type="EMBL" id="MEZ0451292.1"/>
    </source>
</evidence>
<name>A0A4U9W4Q5_9SPHI</name>
<accession>A0A4U9W4Q5</accession>
<dbReference type="GeneID" id="78465457"/>